<dbReference type="SMART" id="SM00034">
    <property type="entry name" value="CLECT"/>
    <property type="match status" value="1"/>
</dbReference>
<dbReference type="PROSITE" id="PS50041">
    <property type="entry name" value="C_TYPE_LECTIN_2"/>
    <property type="match status" value="1"/>
</dbReference>
<evidence type="ECO:0000313" key="2">
    <source>
        <dbReference type="EMBL" id="GFS23365.1"/>
    </source>
</evidence>
<organism evidence="2 3">
    <name type="scientific">Elysia marginata</name>
    <dbReference type="NCBI Taxonomy" id="1093978"/>
    <lineage>
        <taxon>Eukaryota</taxon>
        <taxon>Metazoa</taxon>
        <taxon>Spiralia</taxon>
        <taxon>Lophotrochozoa</taxon>
        <taxon>Mollusca</taxon>
        <taxon>Gastropoda</taxon>
        <taxon>Heterobranchia</taxon>
        <taxon>Euthyneura</taxon>
        <taxon>Panpulmonata</taxon>
        <taxon>Sacoglossa</taxon>
        <taxon>Placobranchoidea</taxon>
        <taxon>Plakobranchidae</taxon>
        <taxon>Elysia</taxon>
    </lineage>
</organism>
<name>A0AAV4JM53_9GAST</name>
<proteinExistence type="predicted"/>
<keyword evidence="3" id="KW-1185">Reference proteome</keyword>
<protein>
    <submittedName>
        <fullName evidence="2">C-type lectin-related protein 2</fullName>
    </submittedName>
</protein>
<dbReference type="Proteomes" id="UP000762676">
    <property type="component" value="Unassembled WGS sequence"/>
</dbReference>
<dbReference type="CDD" id="cd00037">
    <property type="entry name" value="CLECT"/>
    <property type="match status" value="1"/>
</dbReference>
<accession>A0AAV4JM53</accession>
<dbReference type="Gene3D" id="3.10.100.10">
    <property type="entry name" value="Mannose-Binding Protein A, subunit A"/>
    <property type="match status" value="1"/>
</dbReference>
<dbReference type="InterPro" id="IPR016186">
    <property type="entry name" value="C-type_lectin-like/link_sf"/>
</dbReference>
<dbReference type="InterPro" id="IPR016187">
    <property type="entry name" value="CTDL_fold"/>
</dbReference>
<dbReference type="AlphaFoldDB" id="A0AAV4JM53"/>
<dbReference type="EMBL" id="BMAT01006969">
    <property type="protein sequence ID" value="GFS23365.1"/>
    <property type="molecule type" value="Genomic_DNA"/>
</dbReference>
<dbReference type="InterPro" id="IPR001304">
    <property type="entry name" value="C-type_lectin-like"/>
</dbReference>
<dbReference type="SUPFAM" id="SSF56436">
    <property type="entry name" value="C-type lectin-like"/>
    <property type="match status" value="1"/>
</dbReference>
<feature type="domain" description="C-type lectin" evidence="1">
    <location>
        <begin position="93"/>
        <end position="209"/>
    </location>
</feature>
<evidence type="ECO:0000259" key="1">
    <source>
        <dbReference type="PROSITE" id="PS50041"/>
    </source>
</evidence>
<dbReference type="Pfam" id="PF00059">
    <property type="entry name" value="Lectin_C"/>
    <property type="match status" value="1"/>
</dbReference>
<reference evidence="2 3" key="1">
    <citation type="journal article" date="2021" name="Elife">
        <title>Chloroplast acquisition without the gene transfer in kleptoplastic sea slugs, Plakobranchus ocellatus.</title>
        <authorList>
            <person name="Maeda T."/>
            <person name="Takahashi S."/>
            <person name="Yoshida T."/>
            <person name="Shimamura S."/>
            <person name="Takaki Y."/>
            <person name="Nagai Y."/>
            <person name="Toyoda A."/>
            <person name="Suzuki Y."/>
            <person name="Arimoto A."/>
            <person name="Ishii H."/>
            <person name="Satoh N."/>
            <person name="Nishiyama T."/>
            <person name="Hasebe M."/>
            <person name="Maruyama T."/>
            <person name="Minagawa J."/>
            <person name="Obokata J."/>
            <person name="Shigenobu S."/>
        </authorList>
    </citation>
    <scope>NUCLEOTIDE SEQUENCE [LARGE SCALE GENOMIC DNA]</scope>
</reference>
<comment type="caution">
    <text evidence="2">The sequence shown here is derived from an EMBL/GenBank/DDBJ whole genome shotgun (WGS) entry which is preliminary data.</text>
</comment>
<gene>
    <name evidence="2" type="ORF">ElyMa_003387800</name>
</gene>
<evidence type="ECO:0000313" key="3">
    <source>
        <dbReference type="Proteomes" id="UP000762676"/>
    </source>
</evidence>
<sequence length="214" mass="23864">MLPYQMQDTYNITWFLATSPLECATLTFSNVCCRPKGLLYNQEAGLCGAILWDEEASPEIPVLGSGSTNLYQFTNSACKPGYQAYPYFDGNSVTTTCLSWSLKKKHYLISAGMCREQGAVLASTKTIQKLELLKSIAPNLFWVGLDALQNVTTFVWRDDGTVLSPERAQDLFIEGKPAYAEDKECASYKEPDTRLRDGRCVVSKNFFCELKPGC</sequence>